<dbReference type="AlphaFoldDB" id="A0A9D1RI37"/>
<dbReference type="SUPFAM" id="SSF55874">
    <property type="entry name" value="ATPase domain of HSP90 chaperone/DNA topoisomerase II/histidine kinase"/>
    <property type="match status" value="1"/>
</dbReference>
<dbReference type="CDD" id="cd16926">
    <property type="entry name" value="HATPase_MutL-MLH-PMS-like"/>
    <property type="match status" value="1"/>
</dbReference>
<dbReference type="FunFam" id="3.30.565.10:FF:000003">
    <property type="entry name" value="DNA mismatch repair endonuclease MutL"/>
    <property type="match status" value="1"/>
</dbReference>
<dbReference type="Proteomes" id="UP000824267">
    <property type="component" value="Unassembled WGS sequence"/>
</dbReference>
<dbReference type="InterPro" id="IPR038973">
    <property type="entry name" value="MutL/Mlh/Pms-like"/>
</dbReference>
<evidence type="ECO:0000256" key="4">
    <source>
        <dbReference type="ARBA" id="ARBA00023204"/>
    </source>
</evidence>
<dbReference type="GO" id="GO:0006298">
    <property type="term" value="P:mismatch repair"/>
    <property type="evidence" value="ECO:0007669"/>
    <property type="project" value="UniProtKB-UniRule"/>
</dbReference>
<organism evidence="8 9">
    <name type="scientific">Candidatus Onthomorpha intestinigallinarum</name>
    <dbReference type="NCBI Taxonomy" id="2840880"/>
    <lineage>
        <taxon>Bacteria</taxon>
        <taxon>Pseudomonadati</taxon>
        <taxon>Bacteroidota</taxon>
        <taxon>Bacteroidia</taxon>
        <taxon>Bacteroidales</taxon>
        <taxon>Candidatus Onthomorpha</taxon>
    </lineage>
</organism>
<evidence type="ECO:0000313" key="9">
    <source>
        <dbReference type="Proteomes" id="UP000824267"/>
    </source>
</evidence>
<dbReference type="Gene3D" id="3.30.230.10">
    <property type="match status" value="1"/>
</dbReference>
<dbReference type="PANTHER" id="PTHR10073:SF12">
    <property type="entry name" value="DNA MISMATCH REPAIR PROTEIN MLH1"/>
    <property type="match status" value="1"/>
</dbReference>
<keyword evidence="3 5" id="KW-0227">DNA damage</keyword>
<dbReference type="SUPFAM" id="SSF54211">
    <property type="entry name" value="Ribosomal protein S5 domain 2-like"/>
    <property type="match status" value="1"/>
</dbReference>
<dbReference type="PROSITE" id="PS00058">
    <property type="entry name" value="DNA_MISMATCH_REPAIR_1"/>
    <property type="match status" value="1"/>
</dbReference>
<dbReference type="InterPro" id="IPR014762">
    <property type="entry name" value="DNA_mismatch_repair_CS"/>
</dbReference>
<dbReference type="NCBIfam" id="TIGR00585">
    <property type="entry name" value="mutl"/>
    <property type="match status" value="1"/>
</dbReference>
<dbReference type="GO" id="GO:0032300">
    <property type="term" value="C:mismatch repair complex"/>
    <property type="evidence" value="ECO:0007669"/>
    <property type="project" value="InterPro"/>
</dbReference>
<evidence type="ECO:0000256" key="3">
    <source>
        <dbReference type="ARBA" id="ARBA00022763"/>
    </source>
</evidence>
<reference evidence="8" key="2">
    <citation type="submission" date="2021-04" db="EMBL/GenBank/DDBJ databases">
        <authorList>
            <person name="Gilroy R."/>
        </authorList>
    </citation>
    <scope>NUCLEOTIDE SEQUENCE</scope>
    <source>
        <strain evidence="8">Gambia16-930</strain>
    </source>
</reference>
<evidence type="ECO:0000256" key="1">
    <source>
        <dbReference type="ARBA" id="ARBA00006082"/>
    </source>
</evidence>
<dbReference type="GO" id="GO:0005524">
    <property type="term" value="F:ATP binding"/>
    <property type="evidence" value="ECO:0007669"/>
    <property type="project" value="InterPro"/>
</dbReference>
<reference evidence="8" key="1">
    <citation type="journal article" date="2021" name="PeerJ">
        <title>Extensive microbial diversity within the chicken gut microbiome revealed by metagenomics and culture.</title>
        <authorList>
            <person name="Gilroy R."/>
            <person name="Ravi A."/>
            <person name="Getino M."/>
            <person name="Pursley I."/>
            <person name="Horton D.L."/>
            <person name="Alikhan N.F."/>
            <person name="Baker D."/>
            <person name="Gharbi K."/>
            <person name="Hall N."/>
            <person name="Watson M."/>
            <person name="Adriaenssens E.M."/>
            <person name="Foster-Nyarko E."/>
            <person name="Jarju S."/>
            <person name="Secka A."/>
            <person name="Antonio M."/>
            <person name="Oren A."/>
            <person name="Chaudhuri R.R."/>
            <person name="La Ragione R."/>
            <person name="Hildebrand F."/>
            <person name="Pallen M.J."/>
        </authorList>
    </citation>
    <scope>NUCLEOTIDE SEQUENCE</scope>
    <source>
        <strain evidence="8">Gambia16-930</strain>
    </source>
</reference>
<dbReference type="InterPro" id="IPR036890">
    <property type="entry name" value="HATPase_C_sf"/>
</dbReference>
<sequence length="587" mass="66741">MAIEVLDQRVANQIAAGEVVNRPCSVVKELMENAIDAGATDIQLVVKDAGRTLVQVVDNGCGMDEKDAERCFLPHATSKIRNEADLYNIHTMGFRGEALASIASIAQVELKTRREQDQLGTKVEIEGGEIRQMSQTACPKGTSVAVGNIFYNTPARRNFLKSDVIENNHISEEFIRIALVNTSVSFTYYNNNKVVYKLEKGNLKKRIGDLFGHSVGEKLLPIHEEIDLVKINGYVCKEDLCRKSKNQQYFFVNNRYVKSPYFANAVDRAYANLIPEKTYPIFFIHLTLDPKNIDVNIHPTKTEVKFLDERVIYAVLHAAAKKSIGQFSLASKLDFSDSRIEFPIIQKNTPLPQIPKVNFDPNFNPFEQKSSKTDYCKNEYRFSKSRQYELIPDDNTPAVARHNYPLQLSDSYIVTVSNDSLLIVDQKRASEKIIYDKILNRQPLGIESQRLLSPYRHLFAPNISFQLVEFIPLFKNYGIEMEYDKTDGSFNILAKPVGRSMEDCIEFMEDFVRTGNETGEAQSTREERALKTARKLSLPYGKSLSREEMETLLAQLFSLPDCTVGPDNKKVISRMSLVDVEKLFEQF</sequence>
<dbReference type="Pfam" id="PF08676">
    <property type="entry name" value="MutL_C"/>
    <property type="match status" value="1"/>
</dbReference>
<keyword evidence="8" id="KW-0540">Nuclease</keyword>
<dbReference type="InterPro" id="IPR020568">
    <property type="entry name" value="Ribosomal_Su5_D2-typ_SF"/>
</dbReference>
<keyword evidence="8" id="KW-0255">Endonuclease</keyword>
<dbReference type="GO" id="GO:0016887">
    <property type="term" value="F:ATP hydrolysis activity"/>
    <property type="evidence" value="ECO:0007669"/>
    <property type="project" value="InterPro"/>
</dbReference>
<dbReference type="SMART" id="SM01340">
    <property type="entry name" value="DNA_mis_repair"/>
    <property type="match status" value="1"/>
</dbReference>
<dbReference type="InterPro" id="IPR002099">
    <property type="entry name" value="MutL/Mlh/PMS"/>
</dbReference>
<keyword evidence="4 5" id="KW-0234">DNA repair</keyword>
<evidence type="ECO:0000256" key="5">
    <source>
        <dbReference type="HAMAP-Rule" id="MF_00149"/>
    </source>
</evidence>
<dbReference type="Pfam" id="PF01119">
    <property type="entry name" value="DNA_mis_repair"/>
    <property type="match status" value="1"/>
</dbReference>
<dbReference type="SUPFAM" id="SSF118116">
    <property type="entry name" value="DNA mismatch repair protein MutL"/>
    <property type="match status" value="1"/>
</dbReference>
<dbReference type="InterPro" id="IPR037198">
    <property type="entry name" value="MutL_C_sf"/>
</dbReference>
<evidence type="ECO:0000313" key="8">
    <source>
        <dbReference type="EMBL" id="HIW88059.1"/>
    </source>
</evidence>
<dbReference type="Pfam" id="PF13589">
    <property type="entry name" value="HATPase_c_3"/>
    <property type="match status" value="1"/>
</dbReference>
<dbReference type="Gene3D" id="3.30.1540.20">
    <property type="entry name" value="MutL, C-terminal domain, dimerisation subdomain"/>
    <property type="match status" value="1"/>
</dbReference>
<feature type="domain" description="DNA mismatch repair protein S5" evidence="7">
    <location>
        <begin position="207"/>
        <end position="325"/>
    </location>
</feature>
<gene>
    <name evidence="5 8" type="primary">mutL</name>
    <name evidence="8" type="ORF">IAC47_07315</name>
</gene>
<comment type="function">
    <text evidence="5">This protein is involved in the repair of mismatches in DNA. It is required for dam-dependent methyl-directed DNA mismatch repair. May act as a 'molecular matchmaker', a protein that promotes the formation of a stable complex between two or more DNA-binding proteins in an ATP-dependent manner without itself being part of a final effector complex.</text>
</comment>
<dbReference type="InterPro" id="IPR014790">
    <property type="entry name" value="MutL_C"/>
</dbReference>
<proteinExistence type="inferred from homology"/>
<accession>A0A9D1RI37</accession>
<dbReference type="GO" id="GO:0030983">
    <property type="term" value="F:mismatched DNA binding"/>
    <property type="evidence" value="ECO:0007669"/>
    <property type="project" value="InterPro"/>
</dbReference>
<dbReference type="Gene3D" id="3.30.1370.100">
    <property type="entry name" value="MutL, C-terminal domain, regulatory subdomain"/>
    <property type="match status" value="1"/>
</dbReference>
<dbReference type="PANTHER" id="PTHR10073">
    <property type="entry name" value="DNA MISMATCH REPAIR PROTEIN MLH, PMS, MUTL"/>
    <property type="match status" value="1"/>
</dbReference>
<evidence type="ECO:0000256" key="2">
    <source>
        <dbReference type="ARBA" id="ARBA00021975"/>
    </source>
</evidence>
<feature type="domain" description="MutL C-terminal dimerisation" evidence="6">
    <location>
        <begin position="404"/>
        <end position="544"/>
    </location>
</feature>
<comment type="caution">
    <text evidence="8">The sequence shown here is derived from an EMBL/GenBank/DDBJ whole genome shotgun (WGS) entry which is preliminary data.</text>
</comment>
<protein>
    <recommendedName>
        <fullName evidence="2 5">DNA mismatch repair protein MutL</fullName>
    </recommendedName>
</protein>
<dbReference type="InterPro" id="IPR013507">
    <property type="entry name" value="DNA_mismatch_S5_2-like"/>
</dbReference>
<keyword evidence="8" id="KW-0378">Hydrolase</keyword>
<dbReference type="SMART" id="SM00853">
    <property type="entry name" value="MutL_C"/>
    <property type="match status" value="1"/>
</dbReference>
<dbReference type="HAMAP" id="MF_00149">
    <property type="entry name" value="DNA_mis_repair"/>
    <property type="match status" value="1"/>
</dbReference>
<evidence type="ECO:0000259" key="6">
    <source>
        <dbReference type="SMART" id="SM00853"/>
    </source>
</evidence>
<dbReference type="InterPro" id="IPR042120">
    <property type="entry name" value="MutL_C_dimsub"/>
</dbReference>
<evidence type="ECO:0000259" key="7">
    <source>
        <dbReference type="SMART" id="SM01340"/>
    </source>
</evidence>
<dbReference type="GO" id="GO:0004519">
    <property type="term" value="F:endonuclease activity"/>
    <property type="evidence" value="ECO:0007669"/>
    <property type="project" value="UniProtKB-KW"/>
</dbReference>
<dbReference type="InterPro" id="IPR042121">
    <property type="entry name" value="MutL_C_regsub"/>
</dbReference>
<dbReference type="EMBL" id="DXGG01000228">
    <property type="protein sequence ID" value="HIW88059.1"/>
    <property type="molecule type" value="Genomic_DNA"/>
</dbReference>
<dbReference type="InterPro" id="IPR014721">
    <property type="entry name" value="Ribsml_uS5_D2-typ_fold_subgr"/>
</dbReference>
<comment type="similarity">
    <text evidence="1 5">Belongs to the DNA mismatch repair MutL/HexB family.</text>
</comment>
<name>A0A9D1RI37_9BACT</name>
<dbReference type="Gene3D" id="3.30.565.10">
    <property type="entry name" value="Histidine kinase-like ATPase, C-terminal domain"/>
    <property type="match status" value="1"/>
</dbReference>
<dbReference type="CDD" id="cd00782">
    <property type="entry name" value="MutL_Trans"/>
    <property type="match status" value="1"/>
</dbReference>
<dbReference type="InterPro" id="IPR020667">
    <property type="entry name" value="DNA_mismatch_repair_MutL"/>
</dbReference>
<dbReference type="GO" id="GO:0140664">
    <property type="term" value="F:ATP-dependent DNA damage sensor activity"/>
    <property type="evidence" value="ECO:0007669"/>
    <property type="project" value="InterPro"/>
</dbReference>